<gene>
    <name evidence="1" type="ORF">QQF64_026387</name>
</gene>
<proteinExistence type="predicted"/>
<dbReference type="EMBL" id="JAYMGO010000005">
    <property type="protein sequence ID" value="KAL1273573.1"/>
    <property type="molecule type" value="Genomic_DNA"/>
</dbReference>
<evidence type="ECO:0000313" key="2">
    <source>
        <dbReference type="Proteomes" id="UP001558613"/>
    </source>
</evidence>
<sequence length="110" mass="12174">MDELQQYMHRISIRKIGKYPCLISNLSAVASLSGRGAGCIRPGEISHNAAVFPLCVGQSSYEPPPLLLSLYGGVCVNEIKAQHTANLIHVCLTFYIMHYIEKNIETPPFQ</sequence>
<dbReference type="Proteomes" id="UP001558613">
    <property type="component" value="Unassembled WGS sequence"/>
</dbReference>
<keyword evidence="2" id="KW-1185">Reference proteome</keyword>
<accession>A0ABR3N9E8</accession>
<protein>
    <submittedName>
        <fullName evidence="1">Uncharacterized protein</fullName>
    </submittedName>
</protein>
<name>A0ABR3N9E8_9TELE</name>
<comment type="caution">
    <text evidence="1">The sequence shown here is derived from an EMBL/GenBank/DDBJ whole genome shotgun (WGS) entry which is preliminary data.</text>
</comment>
<organism evidence="1 2">
    <name type="scientific">Cirrhinus molitorella</name>
    <name type="common">mud carp</name>
    <dbReference type="NCBI Taxonomy" id="172907"/>
    <lineage>
        <taxon>Eukaryota</taxon>
        <taxon>Metazoa</taxon>
        <taxon>Chordata</taxon>
        <taxon>Craniata</taxon>
        <taxon>Vertebrata</taxon>
        <taxon>Euteleostomi</taxon>
        <taxon>Actinopterygii</taxon>
        <taxon>Neopterygii</taxon>
        <taxon>Teleostei</taxon>
        <taxon>Ostariophysi</taxon>
        <taxon>Cypriniformes</taxon>
        <taxon>Cyprinidae</taxon>
        <taxon>Labeoninae</taxon>
        <taxon>Labeonini</taxon>
        <taxon>Cirrhinus</taxon>
    </lineage>
</organism>
<evidence type="ECO:0000313" key="1">
    <source>
        <dbReference type="EMBL" id="KAL1273573.1"/>
    </source>
</evidence>
<reference evidence="1 2" key="1">
    <citation type="submission" date="2023-09" db="EMBL/GenBank/DDBJ databases">
        <authorList>
            <person name="Wang M."/>
        </authorList>
    </citation>
    <scope>NUCLEOTIDE SEQUENCE [LARGE SCALE GENOMIC DNA]</scope>
    <source>
        <strain evidence="1">GT-2023</strain>
        <tissue evidence="1">Liver</tissue>
    </source>
</reference>